<dbReference type="OrthoDB" id="246512at2759"/>
<feature type="region of interest" description="Disordered" evidence="2">
    <location>
        <begin position="1"/>
        <end position="21"/>
    </location>
</feature>
<dbReference type="RefSeq" id="XP_028886498.1">
    <property type="nucleotide sequence ID" value="XM_029021952.1"/>
</dbReference>
<feature type="compositionally biased region" description="Polar residues" evidence="2">
    <location>
        <begin position="420"/>
        <end position="442"/>
    </location>
</feature>
<sequence length="1483" mass="165344">GVAMSFGTGNEEKPASAAARRGGVAMSFGTDLFGSREAGWGNEFVEREEALGRKTVMNGGDGENGWRRSVSYRSPNAQRYTLLDNAGFAKGGPTSAAAVDDDGSPMIFASTARPHMDGNNDLFSNVNTGNRAPQQNARETLGAPWRASSPAPAFNEGGRVNPVSSNTYRAGGQRSAMAREDSPAPGFAPPISRSRPTSVLDPFRTYSTRLSARPGLGTPYQSTRDDTRFNPPHTDRWHSHDVSNDLYRPGATEPPSGSFWRPSSFGAPYVQGASDPLTSPVSSMSRSGILAHEEVNSYQRNRVGGPFPDPFQRFSQRSPFERNNTASHTLHSGTSMNHTSNTVGSFGTSSGNNWNRSAALPNRTPNRIFERMATLYDNGASRLPIIDEYDYPRSGSRVRPRGVQAMDVAWSHEWNPSPAIKQSKNGFSTLSSRPNTEGSTLKSRTMLRRNTTTTTTNSTTARRLGRIPISRPPLAPASRTPPLSRVTSTTTTTTGLRSTVAPSSVRGLTLRERVLLRQQQQRREANLEAYNTNLRENYCVGNDIKRVRMEPTKNPFTSSTSSLGALDTPGTLNQILSNANTPPENNAALMETNKLAEASINSYKEQVDRLKSLTSPFVEADGINVSFCLRDLANLFLHLPKGSPKEYDLIKAAWFDEGVSYFVSSKPTMFCGGWESYLKHLNLYQQPFYLREKAFICVLRVPYQPQLRVCVAVHNLDDFIAILQQKPLAKIIQTKEEKWMQERLYGTEAPNNNNSSSNSNDDDNNSNNHPESANTVKNGFLPRLFQRLYIKKKVGSTVEVKNENKHRSGWSSMRWSQRWALLRLQLQATIQGRAWKVCTTPHLTDPTILQSRMSFLSNRTATYAALRHKLNTIETYSATLAKKQQEVDLAQRQVRMIKDRIGSLSSIQLGCDAAKPPCEQELKQSLQQQQQQSLHQQDVGLSRGIGTSTTSNNNPLATKPKRVPFRVDRIGNGAATATRTFRTASSLTQSTNSTTPTAVENSLGKQEEMPKMGGSTIASYASSVNISRPQTPKPTPPLSSNTTTNGGGEEGRGGETTAAGALIISHNSEYNVLVQVAERIRARKNFAREVLPPPLITVLKFVSSIQENDQQQRVFNACPTSSLSNSGKLMSSVFAGPLPTPTEIHRQEDSFDITVSHLQQLMQWQWEYHQNSYEGLPLPIFRGTLVTSTAAYFGVSVESKNGEGGLGISPLSRSLLLSLTKWGWMVPVDYKASRNDGNIHFLERNNTYSLFGLQMTSFSSGKLWLWIVVFTVWQTQALWFILVYIIYKCFSAAFKNVFGYSTRWPAPLDSATSIVYRQSEAAVEAMLEDRQYFRTQLLATRILQAQHYIQNVMSRMEMLLRGHSPLLSFIIGLEVFTIWLLFMGCNFILQFLPPMSILLDLMMGPFLSVMKPYTSLLLNMHLIKWSISLLQPGSGNVNRLEFIILLYLLWRLVLWSPMRWMWRTTWDMFLHDDALVRRPLLSF</sequence>
<feature type="region of interest" description="Disordered" evidence="2">
    <location>
        <begin position="1025"/>
        <end position="1055"/>
    </location>
</feature>
<protein>
    <submittedName>
        <fullName evidence="4">Uncharacterized protein</fullName>
    </submittedName>
</protein>
<evidence type="ECO:0000256" key="1">
    <source>
        <dbReference type="SAM" id="Coils"/>
    </source>
</evidence>
<keyword evidence="3" id="KW-0812">Transmembrane</keyword>
<keyword evidence="3" id="KW-0472">Membrane</keyword>
<evidence type="ECO:0000256" key="3">
    <source>
        <dbReference type="SAM" id="Phobius"/>
    </source>
</evidence>
<evidence type="ECO:0000313" key="4">
    <source>
        <dbReference type="EMBL" id="ORC92432.1"/>
    </source>
</evidence>
<dbReference type="VEuPathDB" id="TriTrypDB:TM35_000031850"/>
<feature type="region of interest" description="Disordered" evidence="2">
    <location>
        <begin position="417"/>
        <end position="504"/>
    </location>
</feature>
<feature type="compositionally biased region" description="Polar residues" evidence="2">
    <location>
        <begin position="323"/>
        <end position="356"/>
    </location>
</feature>
<name>A0A1X0P671_9TRYP</name>
<keyword evidence="3" id="KW-1133">Transmembrane helix</keyword>
<evidence type="ECO:0000313" key="5">
    <source>
        <dbReference type="Proteomes" id="UP000192257"/>
    </source>
</evidence>
<keyword evidence="1" id="KW-0175">Coiled coil</keyword>
<feature type="compositionally biased region" description="Low complexity" evidence="2">
    <location>
        <begin position="923"/>
        <end position="937"/>
    </location>
</feature>
<dbReference type="EMBL" id="NBCO01000003">
    <property type="protein sequence ID" value="ORC92432.1"/>
    <property type="molecule type" value="Genomic_DNA"/>
</dbReference>
<feature type="non-terminal residue" evidence="4">
    <location>
        <position position="1"/>
    </location>
</feature>
<feature type="region of interest" description="Disordered" evidence="2">
    <location>
        <begin position="175"/>
        <end position="241"/>
    </location>
</feature>
<comment type="caution">
    <text evidence="4">The sequence shown here is derived from an EMBL/GenBank/DDBJ whole genome shotgun (WGS) entry which is preliminary data.</text>
</comment>
<evidence type="ECO:0000256" key="2">
    <source>
        <dbReference type="SAM" id="MobiDB-lite"/>
    </source>
</evidence>
<feature type="compositionally biased region" description="Polar residues" evidence="2">
    <location>
        <begin position="945"/>
        <end position="956"/>
    </location>
</feature>
<feature type="compositionally biased region" description="Low complexity" evidence="2">
    <location>
        <begin position="478"/>
        <end position="500"/>
    </location>
</feature>
<proteinExistence type="predicted"/>
<feature type="region of interest" description="Disordered" evidence="2">
    <location>
        <begin position="747"/>
        <end position="776"/>
    </location>
</feature>
<dbReference type="PANTHER" id="PTHR39670">
    <property type="entry name" value="C2 DOMAIN-CONTAINING PROTEIN-RELATED"/>
    <property type="match status" value="1"/>
</dbReference>
<feature type="coiled-coil region" evidence="1">
    <location>
        <begin position="586"/>
        <end position="613"/>
    </location>
</feature>
<dbReference type="GeneID" id="39981732"/>
<feature type="compositionally biased region" description="Basic and acidic residues" evidence="2">
    <location>
        <begin position="223"/>
        <end position="241"/>
    </location>
</feature>
<dbReference type="Proteomes" id="UP000192257">
    <property type="component" value="Unassembled WGS sequence"/>
</dbReference>
<gene>
    <name evidence="4" type="ORF">TM35_000031850</name>
</gene>
<feature type="region of interest" description="Disordered" evidence="2">
    <location>
        <begin position="974"/>
        <end position="1013"/>
    </location>
</feature>
<feature type="compositionally biased region" description="Low complexity" evidence="2">
    <location>
        <begin position="448"/>
        <end position="462"/>
    </location>
</feature>
<feature type="coiled-coil region" evidence="1">
    <location>
        <begin position="873"/>
        <end position="900"/>
    </location>
</feature>
<feature type="compositionally biased region" description="Polar residues" evidence="2">
    <location>
        <begin position="985"/>
        <end position="1004"/>
    </location>
</feature>
<feature type="transmembrane region" description="Helical" evidence="3">
    <location>
        <begin position="1442"/>
        <end position="1462"/>
    </location>
</feature>
<feature type="region of interest" description="Disordered" evidence="2">
    <location>
        <begin position="323"/>
        <end position="361"/>
    </location>
</feature>
<feature type="transmembrane region" description="Helical" evidence="3">
    <location>
        <begin position="1366"/>
        <end position="1392"/>
    </location>
</feature>
<feature type="transmembrane region" description="Helical" evidence="3">
    <location>
        <begin position="1263"/>
        <end position="1287"/>
    </location>
</feature>
<reference evidence="4 5" key="1">
    <citation type="submission" date="2017-03" db="EMBL/GenBank/DDBJ databases">
        <title>An alternative strategy for trypanosome survival in the mammalian bloodstream revealed through genome and transcriptome analysis of the ubiquitous bovine parasite Trypanosoma (Megatrypanum) theileri.</title>
        <authorList>
            <person name="Kelly S."/>
            <person name="Ivens A."/>
            <person name="Mott A."/>
            <person name="O'Neill E."/>
            <person name="Emms D."/>
            <person name="Macleod O."/>
            <person name="Voorheis P."/>
            <person name="Matthews J."/>
            <person name="Matthews K."/>
            <person name="Carrington M."/>
        </authorList>
    </citation>
    <scope>NUCLEOTIDE SEQUENCE [LARGE SCALE GENOMIC DNA]</scope>
    <source>
        <strain evidence="4">Edinburgh</strain>
    </source>
</reference>
<dbReference type="STRING" id="67003.A0A1X0P671"/>
<organism evidence="4 5">
    <name type="scientific">Trypanosoma theileri</name>
    <dbReference type="NCBI Taxonomy" id="67003"/>
    <lineage>
        <taxon>Eukaryota</taxon>
        <taxon>Discoba</taxon>
        <taxon>Euglenozoa</taxon>
        <taxon>Kinetoplastea</taxon>
        <taxon>Metakinetoplastina</taxon>
        <taxon>Trypanosomatida</taxon>
        <taxon>Trypanosomatidae</taxon>
        <taxon>Trypanosoma</taxon>
    </lineage>
</organism>
<accession>A0A1X0P671</accession>
<keyword evidence="5" id="KW-1185">Reference proteome</keyword>
<dbReference type="PANTHER" id="PTHR39670:SF2">
    <property type="entry name" value="PARAFLAGELLAR ROD PROTEIN"/>
    <property type="match status" value="1"/>
</dbReference>
<feature type="compositionally biased region" description="Low complexity" evidence="2">
    <location>
        <begin position="974"/>
        <end position="984"/>
    </location>
</feature>
<feature type="region of interest" description="Disordered" evidence="2">
    <location>
        <begin position="922"/>
        <end position="960"/>
    </location>
</feature>